<dbReference type="InterPro" id="IPR036867">
    <property type="entry name" value="R3H_dom_sf"/>
</dbReference>
<comment type="caution">
    <text evidence="3">The sequence shown here is derived from an EMBL/GenBank/DDBJ whole genome shotgun (WGS) entry which is preliminary data.</text>
</comment>
<protein>
    <recommendedName>
        <fullName evidence="2">R3H-associated N-terminal domain-containing protein</fullName>
    </recommendedName>
</protein>
<organism evidence="3 4">
    <name type="scientific">Porphyridium purpureum</name>
    <name type="common">Red alga</name>
    <name type="synonym">Porphyridium cruentum</name>
    <dbReference type="NCBI Taxonomy" id="35688"/>
    <lineage>
        <taxon>Eukaryota</taxon>
        <taxon>Rhodophyta</taxon>
        <taxon>Bangiophyceae</taxon>
        <taxon>Porphyridiales</taxon>
        <taxon>Porphyridiaceae</taxon>
        <taxon>Porphyridium</taxon>
    </lineage>
</organism>
<feature type="region of interest" description="Disordered" evidence="1">
    <location>
        <begin position="38"/>
        <end position="77"/>
    </location>
</feature>
<dbReference type="Proteomes" id="UP000324585">
    <property type="component" value="Unassembled WGS sequence"/>
</dbReference>
<dbReference type="SUPFAM" id="SSF82708">
    <property type="entry name" value="R3H domain"/>
    <property type="match status" value="1"/>
</dbReference>
<feature type="domain" description="R3H-associated N-terminal" evidence="2">
    <location>
        <begin position="122"/>
        <end position="244"/>
    </location>
</feature>
<dbReference type="EMBL" id="VRMN01000001">
    <property type="protein sequence ID" value="KAA8498982.1"/>
    <property type="molecule type" value="Genomic_DNA"/>
</dbReference>
<name>A0A5J4Z7B6_PORPP</name>
<dbReference type="GO" id="GO:0003676">
    <property type="term" value="F:nucleic acid binding"/>
    <property type="evidence" value="ECO:0007669"/>
    <property type="project" value="InterPro"/>
</dbReference>
<evidence type="ECO:0000259" key="2">
    <source>
        <dbReference type="Pfam" id="PF13902"/>
    </source>
</evidence>
<proteinExistence type="predicted"/>
<accession>A0A5J4Z7B6</accession>
<evidence type="ECO:0000313" key="3">
    <source>
        <dbReference type="EMBL" id="KAA8498982.1"/>
    </source>
</evidence>
<evidence type="ECO:0000313" key="4">
    <source>
        <dbReference type="Proteomes" id="UP000324585"/>
    </source>
</evidence>
<sequence>MSFAHEYHVAMGYSRAHLGSGEHVDQDHALSPALMKVAAERERRRRCSVDGAAPRRRKSEEQYRGLPSSTQSLGVGNQSHGLKAGFFGPPAVSGSAVAVSGGNSAAVGSSTPPSSASKKTEKRRPAVSRRMRRALNDMYLQKCALRVRHERGDSLDLYDPAELRQIFAVSYTSVFNDLHDSQTASTSFAPFLNVTEEEQEQFLSELQPRTTRCTQNARGKQNTNSEHSTGCAETAPYRFAKVSRKAQGVMLSKVESCESSLRKLEGLVSEVALIPNLRTPVEMESSYERMLLHGLAQYYFVHSFTRPQGKKGSGRVTFLSSTPQSWSSAPECSLVDYLLQEKVGASQRI</sequence>
<dbReference type="InterPro" id="IPR025952">
    <property type="entry name" value="R3H-assoc_dom"/>
</dbReference>
<dbReference type="InterPro" id="IPR039629">
    <property type="entry name" value="R3HDM4"/>
</dbReference>
<gene>
    <name evidence="3" type="ORF">FVE85_6567</name>
</gene>
<feature type="compositionally biased region" description="Low complexity" evidence="1">
    <location>
        <begin position="98"/>
        <end position="117"/>
    </location>
</feature>
<dbReference type="PANTHER" id="PTHR32019:SF2">
    <property type="entry name" value="R3H DOMAIN-CONTAINING PROTEIN 4"/>
    <property type="match status" value="1"/>
</dbReference>
<feature type="region of interest" description="Disordered" evidence="1">
    <location>
        <begin position="98"/>
        <end position="128"/>
    </location>
</feature>
<dbReference type="Gene3D" id="3.30.1370.50">
    <property type="entry name" value="R3H-like domain"/>
    <property type="match status" value="1"/>
</dbReference>
<evidence type="ECO:0000256" key="1">
    <source>
        <dbReference type="SAM" id="MobiDB-lite"/>
    </source>
</evidence>
<dbReference type="AlphaFoldDB" id="A0A5J4Z7B6"/>
<feature type="compositionally biased region" description="Polar residues" evidence="1">
    <location>
        <begin position="67"/>
        <end position="77"/>
    </location>
</feature>
<dbReference type="PANTHER" id="PTHR32019">
    <property type="entry name" value="R3H DOMAIN-CONTAINING PROTEIN 4"/>
    <property type="match status" value="1"/>
</dbReference>
<keyword evidence="4" id="KW-1185">Reference proteome</keyword>
<dbReference type="CDD" id="cd02325">
    <property type="entry name" value="R3H"/>
    <property type="match status" value="1"/>
</dbReference>
<reference evidence="4" key="1">
    <citation type="journal article" date="2019" name="Nat. Commun.">
        <title>Expansion of phycobilisome linker gene families in mesophilic red algae.</title>
        <authorList>
            <person name="Lee J."/>
            <person name="Kim D."/>
            <person name="Bhattacharya D."/>
            <person name="Yoon H.S."/>
        </authorList>
    </citation>
    <scope>NUCLEOTIDE SEQUENCE [LARGE SCALE GENOMIC DNA]</scope>
    <source>
        <strain evidence="4">CCMP 1328</strain>
    </source>
</reference>
<dbReference type="Pfam" id="PF13902">
    <property type="entry name" value="R3H-assoc"/>
    <property type="match status" value="1"/>
</dbReference>